<keyword evidence="5 6" id="KW-0472">Membrane</keyword>
<reference evidence="9 11" key="2">
    <citation type="submission" date="2020-08" db="EMBL/GenBank/DDBJ databases">
        <title>Sequencing the genomes of 1000 actinobacteria strains.</title>
        <authorList>
            <person name="Klenk H.-P."/>
        </authorList>
    </citation>
    <scope>NUCLEOTIDE SEQUENCE [LARGE SCALE GENOMIC DNA]</scope>
    <source>
        <strain evidence="9 11">DSM 21065</strain>
    </source>
</reference>
<comment type="caution">
    <text evidence="8">The sequence shown here is derived from an EMBL/GenBank/DDBJ whole genome shotgun (WGS) entry which is preliminary data.</text>
</comment>
<dbReference type="AlphaFoldDB" id="A0A099JLN1"/>
<dbReference type="InterPro" id="IPR027417">
    <property type="entry name" value="P-loop_NTPase"/>
</dbReference>
<feature type="domain" description="TraD/TraG TraM recognition site" evidence="7">
    <location>
        <begin position="401"/>
        <end position="519"/>
    </location>
</feature>
<organism evidence="8 10">
    <name type="scientific">Cryobacterium roopkundense</name>
    <dbReference type="NCBI Taxonomy" id="1001240"/>
    <lineage>
        <taxon>Bacteria</taxon>
        <taxon>Bacillati</taxon>
        <taxon>Actinomycetota</taxon>
        <taxon>Actinomycetes</taxon>
        <taxon>Micrococcales</taxon>
        <taxon>Microbacteriaceae</taxon>
        <taxon>Cryobacterium</taxon>
    </lineage>
</organism>
<dbReference type="Gene3D" id="3.40.50.300">
    <property type="entry name" value="P-loop containing nucleotide triphosphate hydrolases"/>
    <property type="match status" value="1"/>
</dbReference>
<dbReference type="OrthoDB" id="226701at2"/>
<protein>
    <submittedName>
        <fullName evidence="9">Type IV secretory pathway TraG/TraD family ATPase VirD4</fullName>
    </submittedName>
</protein>
<accession>A0A099JLN1</accession>
<evidence type="ECO:0000313" key="8">
    <source>
        <dbReference type="EMBL" id="KGJ79279.1"/>
    </source>
</evidence>
<evidence type="ECO:0000256" key="5">
    <source>
        <dbReference type="ARBA" id="ARBA00023136"/>
    </source>
</evidence>
<comment type="subcellular location">
    <subcellularLocation>
        <location evidence="1">Cell membrane</location>
        <topology evidence="1">Multi-pass membrane protein</topology>
    </subcellularLocation>
</comment>
<dbReference type="GO" id="GO:0005886">
    <property type="term" value="C:plasma membrane"/>
    <property type="evidence" value="ECO:0007669"/>
    <property type="project" value="UniProtKB-SubCell"/>
</dbReference>
<evidence type="ECO:0000256" key="3">
    <source>
        <dbReference type="ARBA" id="ARBA00022692"/>
    </source>
</evidence>
<dbReference type="Pfam" id="PF12696">
    <property type="entry name" value="TraG-D_C"/>
    <property type="match status" value="1"/>
</dbReference>
<evidence type="ECO:0000259" key="7">
    <source>
        <dbReference type="Pfam" id="PF12696"/>
    </source>
</evidence>
<dbReference type="InterPro" id="IPR051539">
    <property type="entry name" value="T4SS-coupling_protein"/>
</dbReference>
<dbReference type="SUPFAM" id="SSF52540">
    <property type="entry name" value="P-loop containing nucleoside triphosphate hydrolases"/>
    <property type="match status" value="1"/>
</dbReference>
<dbReference type="eggNOG" id="COG3505">
    <property type="taxonomic scope" value="Bacteria"/>
</dbReference>
<keyword evidence="3 6" id="KW-0812">Transmembrane</keyword>
<dbReference type="CDD" id="cd01127">
    <property type="entry name" value="TrwB_TraG_TraD_VirD4"/>
    <property type="match status" value="1"/>
</dbReference>
<dbReference type="RefSeq" id="WP_035835712.1">
    <property type="nucleotide sequence ID" value="NZ_JACHBQ010000002.1"/>
</dbReference>
<dbReference type="Proteomes" id="UP000561726">
    <property type="component" value="Unassembled WGS sequence"/>
</dbReference>
<feature type="transmembrane region" description="Helical" evidence="6">
    <location>
        <begin position="59"/>
        <end position="80"/>
    </location>
</feature>
<dbReference type="PANTHER" id="PTHR37937">
    <property type="entry name" value="CONJUGATIVE TRANSFER: DNA TRANSPORT"/>
    <property type="match status" value="1"/>
</dbReference>
<evidence type="ECO:0000256" key="1">
    <source>
        <dbReference type="ARBA" id="ARBA00004651"/>
    </source>
</evidence>
<evidence type="ECO:0000256" key="2">
    <source>
        <dbReference type="ARBA" id="ARBA00022475"/>
    </source>
</evidence>
<evidence type="ECO:0000313" key="11">
    <source>
        <dbReference type="Proteomes" id="UP000561726"/>
    </source>
</evidence>
<gene>
    <name evidence="9" type="ORF">BJ997_004284</name>
    <name evidence="8" type="ORF">GY21_05655</name>
</gene>
<evidence type="ECO:0000256" key="4">
    <source>
        <dbReference type="ARBA" id="ARBA00022989"/>
    </source>
</evidence>
<dbReference type="EMBL" id="JACHBQ010000002">
    <property type="protein sequence ID" value="MBB5643673.1"/>
    <property type="molecule type" value="Genomic_DNA"/>
</dbReference>
<reference evidence="8 10" key="1">
    <citation type="submission" date="2014-08" db="EMBL/GenBank/DDBJ databases">
        <authorList>
            <person name="Sisinthy S."/>
        </authorList>
    </citation>
    <scope>NUCLEOTIDE SEQUENCE [LARGE SCALE GENOMIC DNA]</scope>
    <source>
        <strain evidence="8 10">RuG17</strain>
    </source>
</reference>
<dbReference type="STRING" id="1001240.GY21_05655"/>
<dbReference type="EMBL" id="JPXF01000016">
    <property type="protein sequence ID" value="KGJ79279.1"/>
    <property type="molecule type" value="Genomic_DNA"/>
</dbReference>
<evidence type="ECO:0000313" key="9">
    <source>
        <dbReference type="EMBL" id="MBB5643673.1"/>
    </source>
</evidence>
<dbReference type="InterPro" id="IPR032689">
    <property type="entry name" value="TraG-D_C"/>
</dbReference>
<keyword evidence="4 6" id="KW-1133">Transmembrane helix</keyword>
<name>A0A099JLN1_9MICO</name>
<evidence type="ECO:0000256" key="6">
    <source>
        <dbReference type="SAM" id="Phobius"/>
    </source>
</evidence>
<sequence length="584" mass="63337">MVDWKARIMTGLLAVLAILGLLVAVHVGAAITPTGTVYSWNPAALAGGFLLHGAPWPEAATWTSFAAMILVVALFSFIMAKQAQWATRKRNNGALAHMATKRQSAVLRAKARAKEATYLHPDAEQLPPGERVGILVGRGTRWVYQGWRDLGVYVFGTGRGKTSGLVIRHMIEAPGAAIMTSNKVDGVQETLAGRAGRGTSFIFDPNRIYRRETLPDFVFNPLDYIQNASDARELAAIFEASTRKASDRGGDSQFDTAGRDMLAYFFLAAALEHEPLSQVFAWFARAEGHLPEQILRRHGKKGPAATIEGILSWPEKTKGSVYATAQRMASALADDDLLAWTDTPGIRSFNPEEFINSSDTLILLSKEGEGSGGAILTALVRAICKTAEHTAQKNGGRLQVPLVMELDECANIVRWPELPSVYSYYGSMGIMLNSYFQSRAQAIDAFGKDGWQTLWDAAAHRVYGGGSGDDDFLRALAALIGDHDEITYGSSTSRDGQTSTSTNTRKVNTLDIAALGSLPEWRAVIFTSKCRPVMVDTIPWFRDKALKTVINRPLPPTTVAGAIPLTPDEPGIEDVAAEEVATRG</sequence>
<dbReference type="PANTHER" id="PTHR37937:SF1">
    <property type="entry name" value="CONJUGATIVE TRANSFER: DNA TRANSPORT"/>
    <property type="match status" value="1"/>
</dbReference>
<keyword evidence="2" id="KW-1003">Cell membrane</keyword>
<dbReference type="Proteomes" id="UP000029864">
    <property type="component" value="Unassembled WGS sequence"/>
</dbReference>
<evidence type="ECO:0000313" key="10">
    <source>
        <dbReference type="Proteomes" id="UP000029864"/>
    </source>
</evidence>
<proteinExistence type="predicted"/>
<keyword evidence="10" id="KW-1185">Reference proteome</keyword>